<keyword evidence="5" id="KW-0449">Lipoprotein</keyword>
<evidence type="ECO:0000256" key="5">
    <source>
        <dbReference type="ARBA" id="ARBA00023288"/>
    </source>
</evidence>
<sequence>MMKKAGQVMGILLLVLAIVGCSANGGNSGNNSGASGNNGGNEEPAEMETVRVSIWDRGTAPEGQQITDTLMSRWINEQVAELGIQIEFVPLPRSEESAKLSAWMASGTAPDVVLTYDANTFLKFASQGGLAPLDESIEAYGQDLMENNKEAMEAAGTYEDTRYAVMAKKPNTTGPTMSIRQDWLDEVGMDVPTTVDELYEVLKAFKEQDPGDVGADKVIPYSIPAFGQSMKGFMYGVGFGLGMKMDGPGTQIYLPTGNIKDGEFHSGIVTEEGRALFETMNRFYKEGLLPKEFITDVNSQNHSENLLAGRVGFVDSNEPAYNLDKQMREKMPDVDWVTVEPFVAPDGSQMITAGYPFGMFIMVPKTSADKTDAVIKYLNWMSDPDVMVTLMDGFEGEQYTMEDGLRLVIDPDKKKNEISWYSSDLAIMSLGLPWYPSDTALIQYETEGEWFATKVVEYREIVTEYAEFQPLLTNERPFGEKNTSSLDAMLYEELSKIIIADDFDTAYEAMLKRWEQMGGPTYDEEVTAGLKEIGWIE</sequence>
<evidence type="ECO:0000256" key="1">
    <source>
        <dbReference type="ARBA" id="ARBA00022475"/>
    </source>
</evidence>
<dbReference type="SUPFAM" id="SSF53850">
    <property type="entry name" value="Periplasmic binding protein-like II"/>
    <property type="match status" value="1"/>
</dbReference>
<dbReference type="PANTHER" id="PTHR43649:SF33">
    <property type="entry name" value="POLYGALACTURONAN_RHAMNOGALACTURONAN-BINDING PROTEIN YTCQ"/>
    <property type="match status" value="1"/>
</dbReference>
<dbReference type="InterPro" id="IPR006059">
    <property type="entry name" value="SBP"/>
</dbReference>
<dbReference type="EMBL" id="JACXIZ010000032">
    <property type="protein sequence ID" value="MBD2847053.1"/>
    <property type="molecule type" value="Genomic_DNA"/>
</dbReference>
<reference evidence="7" key="1">
    <citation type="submission" date="2020-09" db="EMBL/GenBank/DDBJ databases">
        <title>A novel bacterium of genus Paenibacillus, isolated from South China Sea.</title>
        <authorList>
            <person name="Huang H."/>
            <person name="Mo K."/>
            <person name="Hu Y."/>
        </authorList>
    </citation>
    <scope>NUCLEOTIDE SEQUENCE</scope>
    <source>
        <strain evidence="7">IB182496</strain>
    </source>
</reference>
<dbReference type="PANTHER" id="PTHR43649">
    <property type="entry name" value="ARABINOSE-BINDING PROTEIN-RELATED"/>
    <property type="match status" value="1"/>
</dbReference>
<dbReference type="Proteomes" id="UP000621560">
    <property type="component" value="Unassembled WGS sequence"/>
</dbReference>
<dbReference type="InterPro" id="IPR050490">
    <property type="entry name" value="Bact_solute-bd_prot1"/>
</dbReference>
<keyword evidence="8" id="KW-1185">Reference proteome</keyword>
<proteinExistence type="predicted"/>
<dbReference type="Gene3D" id="3.40.190.10">
    <property type="entry name" value="Periplasmic binding protein-like II"/>
    <property type="match status" value="2"/>
</dbReference>
<keyword evidence="4" id="KW-0564">Palmitate</keyword>
<gene>
    <name evidence="7" type="ORF">IDH44_17790</name>
</gene>
<name>A0A927GSY5_9BACL</name>
<evidence type="ECO:0000256" key="3">
    <source>
        <dbReference type="ARBA" id="ARBA00023136"/>
    </source>
</evidence>
<keyword evidence="2 6" id="KW-0732">Signal</keyword>
<comment type="caution">
    <text evidence="7">The sequence shown here is derived from an EMBL/GenBank/DDBJ whole genome shotgun (WGS) entry which is preliminary data.</text>
</comment>
<evidence type="ECO:0000313" key="8">
    <source>
        <dbReference type="Proteomes" id="UP000621560"/>
    </source>
</evidence>
<protein>
    <submittedName>
        <fullName evidence="7">Extracellular solute-binding protein</fullName>
    </submittedName>
</protein>
<evidence type="ECO:0000313" key="7">
    <source>
        <dbReference type="EMBL" id="MBD2847053.1"/>
    </source>
</evidence>
<dbReference type="AlphaFoldDB" id="A0A927GSY5"/>
<evidence type="ECO:0000256" key="2">
    <source>
        <dbReference type="ARBA" id="ARBA00022729"/>
    </source>
</evidence>
<keyword evidence="1" id="KW-1003">Cell membrane</keyword>
<dbReference type="PROSITE" id="PS51257">
    <property type="entry name" value="PROKAR_LIPOPROTEIN"/>
    <property type="match status" value="1"/>
</dbReference>
<keyword evidence="3" id="KW-0472">Membrane</keyword>
<organism evidence="7 8">
    <name type="scientific">Paenibacillus sabuli</name>
    <dbReference type="NCBI Taxonomy" id="2772509"/>
    <lineage>
        <taxon>Bacteria</taxon>
        <taxon>Bacillati</taxon>
        <taxon>Bacillota</taxon>
        <taxon>Bacilli</taxon>
        <taxon>Bacillales</taxon>
        <taxon>Paenibacillaceae</taxon>
        <taxon>Paenibacillus</taxon>
    </lineage>
</organism>
<dbReference type="RefSeq" id="WP_190920032.1">
    <property type="nucleotide sequence ID" value="NZ_JACXIZ010000032.1"/>
</dbReference>
<evidence type="ECO:0000256" key="6">
    <source>
        <dbReference type="SAM" id="SignalP"/>
    </source>
</evidence>
<dbReference type="Pfam" id="PF13416">
    <property type="entry name" value="SBP_bac_8"/>
    <property type="match status" value="1"/>
</dbReference>
<feature type="chain" id="PRO_5038362412" evidence="6">
    <location>
        <begin position="26"/>
        <end position="537"/>
    </location>
</feature>
<accession>A0A927GSY5</accession>
<feature type="signal peptide" evidence="6">
    <location>
        <begin position="1"/>
        <end position="25"/>
    </location>
</feature>
<evidence type="ECO:0000256" key="4">
    <source>
        <dbReference type="ARBA" id="ARBA00023139"/>
    </source>
</evidence>